<dbReference type="AlphaFoldDB" id="A0A5J4YTQ4"/>
<reference evidence="3" key="1">
    <citation type="journal article" date="2019" name="Nat. Commun.">
        <title>Expansion of phycobilisome linker gene families in mesophilic red algae.</title>
        <authorList>
            <person name="Lee J."/>
            <person name="Kim D."/>
            <person name="Bhattacharya D."/>
            <person name="Yoon H.S."/>
        </authorList>
    </citation>
    <scope>NUCLEOTIDE SEQUENCE [LARGE SCALE GENOMIC DNA]</scope>
    <source>
        <strain evidence="3">CCMP 1328</strain>
    </source>
</reference>
<comment type="caution">
    <text evidence="2">The sequence shown here is derived from an EMBL/GenBank/DDBJ whole genome shotgun (WGS) entry which is preliminary data.</text>
</comment>
<dbReference type="InterPro" id="IPR011604">
    <property type="entry name" value="PDDEXK-like_dom_sf"/>
</dbReference>
<gene>
    <name evidence="2" type="ORF">FVE85_4934</name>
</gene>
<dbReference type="EMBL" id="VRMN01000006">
    <property type="protein sequence ID" value="KAA8493797.1"/>
    <property type="molecule type" value="Genomic_DNA"/>
</dbReference>
<keyword evidence="3" id="KW-1185">Reference proteome</keyword>
<protein>
    <recommendedName>
        <fullName evidence="1">PD-(D/E)XK endonuclease-like domain-containing protein</fullName>
    </recommendedName>
</protein>
<proteinExistence type="predicted"/>
<dbReference type="OrthoDB" id="2781at2759"/>
<feature type="domain" description="PD-(D/E)XK endonuclease-like" evidence="1">
    <location>
        <begin position="154"/>
        <end position="304"/>
    </location>
</feature>
<evidence type="ECO:0000313" key="3">
    <source>
        <dbReference type="Proteomes" id="UP000324585"/>
    </source>
</evidence>
<dbReference type="OMA" id="RSSAIWI"/>
<dbReference type="Pfam" id="PF12705">
    <property type="entry name" value="PDDEXK_1"/>
    <property type="match status" value="1"/>
</dbReference>
<evidence type="ECO:0000313" key="2">
    <source>
        <dbReference type="EMBL" id="KAA8493797.1"/>
    </source>
</evidence>
<dbReference type="Gene3D" id="3.90.320.10">
    <property type="match status" value="1"/>
</dbReference>
<dbReference type="Proteomes" id="UP000324585">
    <property type="component" value="Unassembled WGS sequence"/>
</dbReference>
<name>A0A5J4YTQ4_PORPP</name>
<sequence>MRAWCLLFAPTGGTRASVPRGMVRERAVSRLWGHRSQQARRIDRIGYARQGASRGIYAAARGSPPPKVFRLAPSDFAFLYDTCPRCFYLKSHKMLMRPKTFFPSVFNDIDNQMKEFFAGVRTQDVVPEMRPGVFLCDKSDPWLQSAPIDVPGHSSKVVISGKVDCLVQFDDDKTFGIVDFKTSNQDTSNSKTSYERQLHAYALCLQNLSGGKEKSLKISDLALIVYQPQLFVGVRRKAASPSDPQRREIGGRLDGNLKYVPLERDDTKFMRFLSEVLDILELPAPPPPPPQSANYNSGCPFCSYLVEGQASGHIPLGHS</sequence>
<dbReference type="InterPro" id="IPR038726">
    <property type="entry name" value="PDDEXK_AddAB-type"/>
</dbReference>
<evidence type="ECO:0000259" key="1">
    <source>
        <dbReference type="Pfam" id="PF12705"/>
    </source>
</evidence>
<organism evidence="2 3">
    <name type="scientific">Porphyridium purpureum</name>
    <name type="common">Red alga</name>
    <name type="synonym">Porphyridium cruentum</name>
    <dbReference type="NCBI Taxonomy" id="35688"/>
    <lineage>
        <taxon>Eukaryota</taxon>
        <taxon>Rhodophyta</taxon>
        <taxon>Bangiophyceae</taxon>
        <taxon>Porphyridiales</taxon>
        <taxon>Porphyridiaceae</taxon>
        <taxon>Porphyridium</taxon>
    </lineage>
</organism>
<accession>A0A5J4YTQ4</accession>